<dbReference type="GO" id="GO:0008097">
    <property type="term" value="F:5S rRNA binding"/>
    <property type="evidence" value="ECO:0007669"/>
    <property type="project" value="TreeGrafter"/>
</dbReference>
<dbReference type="Pfam" id="PF00861">
    <property type="entry name" value="Ribosomal_L18p"/>
    <property type="match status" value="1"/>
</dbReference>
<dbReference type="GO" id="GO:0003735">
    <property type="term" value="F:structural constituent of ribosome"/>
    <property type="evidence" value="ECO:0007669"/>
    <property type="project" value="InterPro"/>
</dbReference>
<dbReference type="Proteomes" id="UP000034368">
    <property type="component" value="Unassembled WGS sequence"/>
</dbReference>
<dbReference type="NCBIfam" id="TIGR00060">
    <property type="entry name" value="L18_bact"/>
    <property type="match status" value="1"/>
</dbReference>
<evidence type="ECO:0000256" key="6">
    <source>
        <dbReference type="ARBA" id="ARBA00035197"/>
    </source>
</evidence>
<evidence type="ECO:0000256" key="8">
    <source>
        <dbReference type="SAM" id="MobiDB-lite"/>
    </source>
</evidence>
<reference evidence="9 10" key="1">
    <citation type="journal article" date="2015" name="Nature">
        <title>rRNA introns, odd ribosomes, and small enigmatic genomes across a large radiation of phyla.</title>
        <authorList>
            <person name="Brown C.T."/>
            <person name="Hug L.A."/>
            <person name="Thomas B.C."/>
            <person name="Sharon I."/>
            <person name="Castelle C.J."/>
            <person name="Singh A."/>
            <person name="Wilkins M.J."/>
            <person name="Williams K.H."/>
            <person name="Banfield J.F."/>
        </authorList>
    </citation>
    <scope>NUCLEOTIDE SEQUENCE [LARGE SCALE GENOMIC DNA]</scope>
</reference>
<name>A0A0G1L3B9_9BACT</name>
<evidence type="ECO:0000256" key="1">
    <source>
        <dbReference type="ARBA" id="ARBA00007116"/>
    </source>
</evidence>
<dbReference type="GO" id="GO:0006412">
    <property type="term" value="P:translation"/>
    <property type="evidence" value="ECO:0007669"/>
    <property type="project" value="UniProtKB-UniRule"/>
</dbReference>
<keyword evidence="5 7" id="KW-0687">Ribonucleoprotein</keyword>
<sequence>MNTKREKRIRRHNRVRATIIGTAKKPRVSVFKSNKNVFIQFIDDVSGKTILGNSIGGKTKTKGNKTEKASSTAESMAKKAVDLGITEAVFDRGGFKYHGRVKAVAEGLRKGGIKF</sequence>
<protein>
    <recommendedName>
        <fullName evidence="6 7">Large ribosomal subunit protein uL18</fullName>
    </recommendedName>
</protein>
<comment type="caution">
    <text evidence="9">The sequence shown here is derived from an EMBL/GenBank/DDBJ whole genome shotgun (WGS) entry which is preliminary data.</text>
</comment>
<dbReference type="Gene3D" id="3.30.420.100">
    <property type="match status" value="1"/>
</dbReference>
<dbReference type="EMBL" id="LCKD01000004">
    <property type="protein sequence ID" value="KKT90230.1"/>
    <property type="molecule type" value="Genomic_DNA"/>
</dbReference>
<dbReference type="GO" id="GO:0022625">
    <property type="term" value="C:cytosolic large ribosomal subunit"/>
    <property type="evidence" value="ECO:0007669"/>
    <property type="project" value="TreeGrafter"/>
</dbReference>
<keyword evidence="2 7" id="KW-0699">rRNA-binding</keyword>
<dbReference type="InterPro" id="IPR057268">
    <property type="entry name" value="Ribosomal_L18"/>
</dbReference>
<comment type="function">
    <text evidence="7">This is one of the proteins that bind and probably mediate the attachment of the 5S RNA into the large ribosomal subunit, where it forms part of the central protuberance.</text>
</comment>
<organism evidence="9 10">
    <name type="scientific">Candidatus Yanofskybacteria bacterium GW2011_GWB1_45_11</name>
    <dbReference type="NCBI Taxonomy" id="1619026"/>
    <lineage>
        <taxon>Bacteria</taxon>
        <taxon>Candidatus Yanofskyibacteriota</taxon>
    </lineage>
</organism>
<gene>
    <name evidence="7" type="primary">rplR</name>
    <name evidence="9" type="ORF">UW90_C0004G0035</name>
</gene>
<dbReference type="SUPFAM" id="SSF53137">
    <property type="entry name" value="Translational machinery components"/>
    <property type="match status" value="1"/>
</dbReference>
<dbReference type="PATRIC" id="fig|1619026.3.peg.246"/>
<comment type="similarity">
    <text evidence="1 7">Belongs to the universal ribosomal protein uL18 family.</text>
</comment>
<evidence type="ECO:0000256" key="5">
    <source>
        <dbReference type="ARBA" id="ARBA00023274"/>
    </source>
</evidence>
<dbReference type="AlphaFoldDB" id="A0A0G1L3B9"/>
<dbReference type="PANTHER" id="PTHR12899">
    <property type="entry name" value="39S RIBOSOMAL PROTEIN L18, MITOCHONDRIAL"/>
    <property type="match status" value="1"/>
</dbReference>
<evidence type="ECO:0000256" key="4">
    <source>
        <dbReference type="ARBA" id="ARBA00022980"/>
    </source>
</evidence>
<evidence type="ECO:0000313" key="9">
    <source>
        <dbReference type="EMBL" id="KKT90230.1"/>
    </source>
</evidence>
<accession>A0A0G1L3B9</accession>
<evidence type="ECO:0000256" key="2">
    <source>
        <dbReference type="ARBA" id="ARBA00022730"/>
    </source>
</evidence>
<evidence type="ECO:0000313" key="10">
    <source>
        <dbReference type="Proteomes" id="UP000034368"/>
    </source>
</evidence>
<dbReference type="PANTHER" id="PTHR12899:SF3">
    <property type="entry name" value="LARGE RIBOSOMAL SUBUNIT PROTEIN UL18M"/>
    <property type="match status" value="1"/>
</dbReference>
<keyword evidence="3 7" id="KW-0694">RNA-binding</keyword>
<feature type="region of interest" description="Disordered" evidence="8">
    <location>
        <begin position="55"/>
        <end position="74"/>
    </location>
</feature>
<dbReference type="CDD" id="cd00432">
    <property type="entry name" value="Ribosomal_L18_L5e"/>
    <property type="match status" value="1"/>
</dbReference>
<comment type="subunit">
    <text evidence="7">Part of the 50S ribosomal subunit; part of the 5S rRNA/L5/L18/L25 subcomplex. Contacts the 5S and 23S rRNAs.</text>
</comment>
<proteinExistence type="inferred from homology"/>
<evidence type="ECO:0000256" key="3">
    <source>
        <dbReference type="ARBA" id="ARBA00022884"/>
    </source>
</evidence>
<keyword evidence="4 7" id="KW-0689">Ribosomal protein</keyword>
<evidence type="ECO:0000256" key="7">
    <source>
        <dbReference type="HAMAP-Rule" id="MF_01337"/>
    </source>
</evidence>
<dbReference type="InterPro" id="IPR004389">
    <property type="entry name" value="Ribosomal_uL18_bac-type"/>
</dbReference>
<dbReference type="InterPro" id="IPR005484">
    <property type="entry name" value="Ribosomal_uL18_bac/plant/anim"/>
</dbReference>
<dbReference type="HAMAP" id="MF_01337_B">
    <property type="entry name" value="Ribosomal_uL18_B"/>
    <property type="match status" value="1"/>
</dbReference>